<comment type="caution">
    <text evidence="1">The sequence shown here is derived from an EMBL/GenBank/DDBJ whole genome shotgun (WGS) entry which is preliminary data.</text>
</comment>
<dbReference type="EMBL" id="JACNIG010000108">
    <property type="protein sequence ID" value="MBC8431070.1"/>
    <property type="molecule type" value="Genomic_DNA"/>
</dbReference>
<reference evidence="1 2" key="1">
    <citation type="submission" date="2020-08" db="EMBL/GenBank/DDBJ databases">
        <title>Bridging the membrane lipid divide: bacteria of the FCB group superphylum have the potential to synthesize archaeal ether lipids.</title>
        <authorList>
            <person name="Villanueva L."/>
            <person name="Von Meijenfeldt F.A.B."/>
            <person name="Westbye A.B."/>
            <person name="Yadav S."/>
            <person name="Hopmans E.C."/>
            <person name="Dutilh B.E."/>
            <person name="Sinninghe Damste J.S."/>
        </authorList>
    </citation>
    <scope>NUCLEOTIDE SEQUENCE [LARGE SCALE GENOMIC DNA]</scope>
    <source>
        <strain evidence="1">NIOZ-UU17</strain>
    </source>
</reference>
<dbReference type="Proteomes" id="UP000605201">
    <property type="component" value="Unassembled WGS sequence"/>
</dbReference>
<protein>
    <submittedName>
        <fullName evidence="1">Uncharacterized protein</fullName>
    </submittedName>
</protein>
<dbReference type="AlphaFoldDB" id="A0A8J6P1D5"/>
<proteinExistence type="predicted"/>
<gene>
    <name evidence="1" type="ORF">H8D96_04040</name>
</gene>
<sequence length="74" mass="8336">MKFFIAEQNLGSGATKEQAEKVIELLKEKGWDVDYGVGKNVATEVSEFGQEEKIQDRFADDFMTFAAQVEEQEG</sequence>
<name>A0A8J6P1D5_9BACT</name>
<evidence type="ECO:0000313" key="1">
    <source>
        <dbReference type="EMBL" id="MBC8431070.1"/>
    </source>
</evidence>
<evidence type="ECO:0000313" key="2">
    <source>
        <dbReference type="Proteomes" id="UP000605201"/>
    </source>
</evidence>
<accession>A0A8J6P1D5</accession>
<organism evidence="1 2">
    <name type="scientific">Candidatus Desulfatibia vada</name>
    <dbReference type="NCBI Taxonomy" id="2841696"/>
    <lineage>
        <taxon>Bacteria</taxon>
        <taxon>Pseudomonadati</taxon>
        <taxon>Thermodesulfobacteriota</taxon>
        <taxon>Desulfobacteria</taxon>
        <taxon>Desulfobacterales</taxon>
        <taxon>Desulfobacterales incertae sedis</taxon>
        <taxon>Candidatus Desulfatibia</taxon>
    </lineage>
</organism>